<sequence length="139" mass="16079">MIRATDKGVPCRQDEGDEEGEEEEEEEEEKEEEEEEEEEEEDNFQRGGRAKRFRGPPMSKRDRENERGDAIVAALKYRSKQRQRCPEPPKWPSVSNPRTEYQLVSLLAFDAANREGIEIQCENDQDVDGIKSEGFDGVE</sequence>
<comment type="caution">
    <text evidence="2">The sequence shown here is derived from an EMBL/GenBank/DDBJ whole genome shotgun (WGS) entry which is preliminary data.</text>
</comment>
<feature type="compositionally biased region" description="Acidic residues" evidence="1">
    <location>
        <begin position="15"/>
        <end position="42"/>
    </location>
</feature>
<reference evidence="2" key="1">
    <citation type="journal article" date="2020" name="G3 (Bethesda)">
        <title>High-Quality Assemblies for Three Invasive Social Wasps from the &lt;i&gt;Vespula&lt;/i&gt; Genus.</title>
        <authorList>
            <person name="Harrop T.W.R."/>
            <person name="Guhlin J."/>
            <person name="McLaughlin G.M."/>
            <person name="Permina E."/>
            <person name="Stockwell P."/>
            <person name="Gilligan J."/>
            <person name="Le Lec M.F."/>
            <person name="Gruber M.A.M."/>
            <person name="Quinn O."/>
            <person name="Lovegrove M."/>
            <person name="Duncan E.J."/>
            <person name="Remnant E.J."/>
            <person name="Van Eeckhoven J."/>
            <person name="Graham B."/>
            <person name="Knapp R.A."/>
            <person name="Langford K.W."/>
            <person name="Kronenberg Z."/>
            <person name="Press M.O."/>
            <person name="Eacker S.M."/>
            <person name="Wilson-Rankin E.E."/>
            <person name="Purcell J."/>
            <person name="Lester P.J."/>
            <person name="Dearden P.K."/>
        </authorList>
    </citation>
    <scope>NUCLEOTIDE SEQUENCE</scope>
    <source>
        <strain evidence="2">Linc-1</strain>
    </source>
</reference>
<dbReference type="EMBL" id="JACSDZ010000014">
    <property type="protein sequence ID" value="KAF7387107.1"/>
    <property type="molecule type" value="Genomic_DNA"/>
</dbReference>
<feature type="region of interest" description="Disordered" evidence="1">
    <location>
        <begin position="77"/>
        <end position="96"/>
    </location>
</feature>
<organism evidence="2 3">
    <name type="scientific">Vespula germanica</name>
    <name type="common">German yellow jacket</name>
    <name type="synonym">Paravespula germanica</name>
    <dbReference type="NCBI Taxonomy" id="30212"/>
    <lineage>
        <taxon>Eukaryota</taxon>
        <taxon>Metazoa</taxon>
        <taxon>Ecdysozoa</taxon>
        <taxon>Arthropoda</taxon>
        <taxon>Hexapoda</taxon>
        <taxon>Insecta</taxon>
        <taxon>Pterygota</taxon>
        <taxon>Neoptera</taxon>
        <taxon>Endopterygota</taxon>
        <taxon>Hymenoptera</taxon>
        <taxon>Apocrita</taxon>
        <taxon>Aculeata</taxon>
        <taxon>Vespoidea</taxon>
        <taxon>Vespidae</taxon>
        <taxon>Vespinae</taxon>
        <taxon>Vespula</taxon>
    </lineage>
</organism>
<name>A0A834MVQ5_VESGE</name>
<evidence type="ECO:0000256" key="1">
    <source>
        <dbReference type="SAM" id="MobiDB-lite"/>
    </source>
</evidence>
<accession>A0A834MVQ5</accession>
<evidence type="ECO:0000313" key="3">
    <source>
        <dbReference type="Proteomes" id="UP000617340"/>
    </source>
</evidence>
<feature type="region of interest" description="Disordered" evidence="1">
    <location>
        <begin position="1"/>
        <end position="69"/>
    </location>
</feature>
<proteinExistence type="predicted"/>
<keyword evidence="3" id="KW-1185">Reference proteome</keyword>
<evidence type="ECO:0000313" key="2">
    <source>
        <dbReference type="EMBL" id="KAF7387107.1"/>
    </source>
</evidence>
<gene>
    <name evidence="2" type="ORF">HZH68_012784</name>
</gene>
<feature type="compositionally biased region" description="Basic and acidic residues" evidence="1">
    <location>
        <begin position="59"/>
        <end position="69"/>
    </location>
</feature>
<dbReference type="AlphaFoldDB" id="A0A834MVQ5"/>
<dbReference type="Proteomes" id="UP000617340">
    <property type="component" value="Unassembled WGS sequence"/>
</dbReference>
<protein>
    <submittedName>
        <fullName evidence="2">Uncharacterized protein</fullName>
    </submittedName>
</protein>